<proteinExistence type="predicted"/>
<sequence>MASRASFNPPKVSRLYGRVLEPIDNPPDDLCLHNRNVGKVTVDCKFQLSRSKWGVLGHAENPAGIIYMSLGFHQPGDCRLSQATISVAFKEYKDGNRNDETFSSSLHITNRYGPKQLFGEERKVSVKKKVHFTPNFTVFGNGGGGVGFDRVKDSVCSSRWNFKGQLIPAVHPNQKGHQTGVYRTLKWDLIESDFETQPTHGDVIHTAFAFEHAGDAFYMEIKIEGKLKSPKDRIRRYLKFSSRTKGSKVTTLLVDPPRKNGSSPKLDALADALPRAMEIENLVAVPTEVPHAVPAFVQLGGIAANAPGPSINRAIINPVEQSRPTIGSPTLIRGVSNPSLGDPTYPSIENLTKALSVFVDRRQQNAQNSMTKPEKSTLKPVEEVVELESELKTDIESLYSSSDTKLVNEEDLELSHENLAIIKKKQIDEARLLLLSESPYILLIMQMLLRVVGLFRGVTKLLEKPPSFDDAKQKLNGQAKSLSALG</sequence>
<dbReference type="AlphaFoldDB" id="A0A4Z1G1Z6"/>
<comment type="caution">
    <text evidence="1">The sequence shown here is derived from an EMBL/GenBank/DDBJ whole genome shotgun (WGS) entry which is preliminary data.</text>
</comment>
<evidence type="ECO:0000313" key="2">
    <source>
        <dbReference type="Proteomes" id="UP000297910"/>
    </source>
</evidence>
<name>A0A4Z1G1Z6_9HELO</name>
<dbReference type="Proteomes" id="UP000297910">
    <property type="component" value="Unassembled WGS sequence"/>
</dbReference>
<protein>
    <submittedName>
        <fullName evidence="1">Uncharacterized protein</fullName>
    </submittedName>
</protein>
<accession>A0A4Z1G1Z6</accession>
<keyword evidence="2" id="KW-1185">Reference proteome</keyword>
<dbReference type="EMBL" id="PQXI01000009">
    <property type="protein sequence ID" value="TGO29908.1"/>
    <property type="molecule type" value="Genomic_DNA"/>
</dbReference>
<gene>
    <name evidence="1" type="ORF">BPAE_0009g00020</name>
</gene>
<evidence type="ECO:0000313" key="1">
    <source>
        <dbReference type="EMBL" id="TGO29908.1"/>
    </source>
</evidence>
<reference evidence="1 2" key="1">
    <citation type="submission" date="2017-12" db="EMBL/GenBank/DDBJ databases">
        <title>Comparative genomics of Botrytis spp.</title>
        <authorList>
            <person name="Valero-Jimenez C.A."/>
            <person name="Tapia P."/>
            <person name="Veloso J."/>
            <person name="Silva-Moreno E."/>
            <person name="Staats M."/>
            <person name="Valdes J.H."/>
            <person name="Van Kan J.A.L."/>
        </authorList>
    </citation>
    <scope>NUCLEOTIDE SEQUENCE [LARGE SCALE GENOMIC DNA]</scope>
    <source>
        <strain evidence="1 2">Bp0003</strain>
    </source>
</reference>
<organism evidence="1 2">
    <name type="scientific">Botrytis paeoniae</name>
    <dbReference type="NCBI Taxonomy" id="278948"/>
    <lineage>
        <taxon>Eukaryota</taxon>
        <taxon>Fungi</taxon>
        <taxon>Dikarya</taxon>
        <taxon>Ascomycota</taxon>
        <taxon>Pezizomycotina</taxon>
        <taxon>Leotiomycetes</taxon>
        <taxon>Helotiales</taxon>
        <taxon>Sclerotiniaceae</taxon>
        <taxon>Botrytis</taxon>
    </lineage>
</organism>